<keyword evidence="3" id="KW-1185">Reference proteome</keyword>
<gene>
    <name evidence="2" type="ORF">E2C01_040184</name>
</gene>
<evidence type="ECO:0000313" key="2">
    <source>
        <dbReference type="EMBL" id="MPC46464.1"/>
    </source>
</evidence>
<dbReference type="EMBL" id="VSRR010007219">
    <property type="protein sequence ID" value="MPC46464.1"/>
    <property type="molecule type" value="Genomic_DNA"/>
</dbReference>
<organism evidence="2 3">
    <name type="scientific">Portunus trituberculatus</name>
    <name type="common">Swimming crab</name>
    <name type="synonym">Neptunus trituberculatus</name>
    <dbReference type="NCBI Taxonomy" id="210409"/>
    <lineage>
        <taxon>Eukaryota</taxon>
        <taxon>Metazoa</taxon>
        <taxon>Ecdysozoa</taxon>
        <taxon>Arthropoda</taxon>
        <taxon>Crustacea</taxon>
        <taxon>Multicrustacea</taxon>
        <taxon>Malacostraca</taxon>
        <taxon>Eumalacostraca</taxon>
        <taxon>Eucarida</taxon>
        <taxon>Decapoda</taxon>
        <taxon>Pleocyemata</taxon>
        <taxon>Brachyura</taxon>
        <taxon>Eubrachyura</taxon>
        <taxon>Portunoidea</taxon>
        <taxon>Portunidae</taxon>
        <taxon>Portuninae</taxon>
        <taxon>Portunus</taxon>
    </lineage>
</organism>
<dbReference type="AlphaFoldDB" id="A0A5B7FQ16"/>
<name>A0A5B7FQ16_PORTR</name>
<dbReference type="Proteomes" id="UP000324222">
    <property type="component" value="Unassembled WGS sequence"/>
</dbReference>
<feature type="region of interest" description="Disordered" evidence="1">
    <location>
        <begin position="20"/>
        <end position="44"/>
    </location>
</feature>
<reference evidence="2 3" key="1">
    <citation type="submission" date="2019-05" db="EMBL/GenBank/DDBJ databases">
        <title>Another draft genome of Portunus trituberculatus and its Hox gene families provides insights of decapod evolution.</title>
        <authorList>
            <person name="Jeong J.-H."/>
            <person name="Song I."/>
            <person name="Kim S."/>
            <person name="Choi T."/>
            <person name="Kim D."/>
            <person name="Ryu S."/>
            <person name="Kim W."/>
        </authorList>
    </citation>
    <scope>NUCLEOTIDE SEQUENCE [LARGE SCALE GENOMIC DNA]</scope>
    <source>
        <tissue evidence="2">Muscle</tissue>
    </source>
</reference>
<evidence type="ECO:0000256" key="1">
    <source>
        <dbReference type="SAM" id="MobiDB-lite"/>
    </source>
</evidence>
<comment type="caution">
    <text evidence="2">The sequence shown here is derived from an EMBL/GenBank/DDBJ whole genome shotgun (WGS) entry which is preliminary data.</text>
</comment>
<accession>A0A5B7FQ16</accession>
<protein>
    <submittedName>
        <fullName evidence="2">Uncharacterized protein</fullName>
    </submittedName>
</protein>
<sequence>MLHAPCATCARRHVRRRGEACGARTAAGAGRGGAGRGLGKHGAETRGSCYTTPCRAPSRPGACHGAGHYVQSSQRLKLVVGAGRGGAERGGARHLLLPSAALLLGFTYPWPPGAAPPAPPPPLPAMAPPPMPAMAMLLAMLVLTGGTPKKGVVKEVGK</sequence>
<evidence type="ECO:0000313" key="3">
    <source>
        <dbReference type="Proteomes" id="UP000324222"/>
    </source>
</evidence>
<proteinExistence type="predicted"/>